<dbReference type="InterPro" id="IPR012347">
    <property type="entry name" value="Ferritin-like"/>
</dbReference>
<protein>
    <recommendedName>
        <fullName evidence="3">Manganese containing catalase</fullName>
    </recommendedName>
</protein>
<dbReference type="Gene3D" id="1.20.1260.10">
    <property type="match status" value="1"/>
</dbReference>
<name>A0A1S8NDA4_CLOSA</name>
<proteinExistence type="predicted"/>
<organism evidence="1 2">
    <name type="scientific">Clostridium saccharobutylicum</name>
    <dbReference type="NCBI Taxonomy" id="169679"/>
    <lineage>
        <taxon>Bacteria</taxon>
        <taxon>Bacillati</taxon>
        <taxon>Bacillota</taxon>
        <taxon>Clostridia</taxon>
        <taxon>Eubacteriales</taxon>
        <taxon>Clostridiaceae</taxon>
        <taxon>Clostridium</taxon>
    </lineage>
</organism>
<comment type="caution">
    <text evidence="1">The sequence shown here is derived from an EMBL/GenBank/DDBJ whole genome shotgun (WGS) entry which is preliminary data.</text>
</comment>
<dbReference type="InterPro" id="IPR009078">
    <property type="entry name" value="Ferritin-like_SF"/>
</dbReference>
<sequence length="101" mass="11805">MISMQNIEYANLLLKDYCGTVSDFTAISSYVYQQFVCKKQYNDYAKLVVEIAIIQIKHLKLLGETIKLEGIKPIYIDNAYPCGKLWSPMYIILYYLYNRNA</sequence>
<dbReference type="SUPFAM" id="SSF47240">
    <property type="entry name" value="Ferritin-like"/>
    <property type="match status" value="1"/>
</dbReference>
<evidence type="ECO:0000313" key="2">
    <source>
        <dbReference type="Proteomes" id="UP000191154"/>
    </source>
</evidence>
<dbReference type="EMBL" id="LZYZ01000002">
    <property type="protein sequence ID" value="OOM14241.1"/>
    <property type="molecule type" value="Genomic_DNA"/>
</dbReference>
<evidence type="ECO:0000313" key="1">
    <source>
        <dbReference type="EMBL" id="OOM14241.1"/>
    </source>
</evidence>
<accession>A0A1S8NDA4</accession>
<dbReference type="AlphaFoldDB" id="A0A1S8NDA4"/>
<dbReference type="Proteomes" id="UP000191154">
    <property type="component" value="Unassembled WGS sequence"/>
</dbReference>
<reference evidence="1 2" key="1">
    <citation type="submission" date="2016-05" db="EMBL/GenBank/DDBJ databases">
        <title>Microbial solvent formation.</title>
        <authorList>
            <person name="Poehlein A."/>
            <person name="Montoya Solano J.D."/>
            <person name="Flitsch S."/>
            <person name="Krabben P."/>
            <person name="Duerre P."/>
            <person name="Daniel R."/>
        </authorList>
    </citation>
    <scope>NUCLEOTIDE SEQUENCE [LARGE SCALE GENOMIC DNA]</scope>
    <source>
        <strain evidence="1 2">L1-8</strain>
    </source>
</reference>
<gene>
    <name evidence="1" type="ORF">CLOSAC_11140</name>
</gene>
<evidence type="ECO:0008006" key="3">
    <source>
        <dbReference type="Google" id="ProtNLM"/>
    </source>
</evidence>